<evidence type="ECO:0000256" key="5">
    <source>
        <dbReference type="HAMAP-Rule" id="MF_00445"/>
    </source>
</evidence>
<keyword evidence="5" id="KW-0520">NAD</keyword>
<organism evidence="8 9">
    <name type="scientific">Candidatus Liberibacter europaeus</name>
    <dbReference type="NCBI Taxonomy" id="744859"/>
    <lineage>
        <taxon>Bacteria</taxon>
        <taxon>Pseudomonadati</taxon>
        <taxon>Pseudomonadota</taxon>
        <taxon>Alphaproteobacteria</taxon>
        <taxon>Hyphomicrobiales</taxon>
        <taxon>Rhizobiaceae</taxon>
        <taxon>Liberibacter</taxon>
    </lineage>
</organism>
<reference evidence="9" key="1">
    <citation type="submission" date="2018-02" db="EMBL/GenBank/DDBJ databases">
        <title>Genome sequence of Candidatus Liberibacter europaeus.</title>
        <authorList>
            <person name="Frampton R.A."/>
            <person name="Thompson S.M."/>
            <person name="David C."/>
            <person name="Addison S.M."/>
            <person name="Smith G.R."/>
        </authorList>
    </citation>
    <scope>NUCLEOTIDE SEQUENCE [LARGE SCALE GENOMIC DNA]</scope>
</reference>
<feature type="transmembrane region" description="Helical" evidence="5">
    <location>
        <begin position="38"/>
        <end position="57"/>
    </location>
</feature>
<dbReference type="EMBL" id="PSQJ01000004">
    <property type="protein sequence ID" value="PTL86379.1"/>
    <property type="molecule type" value="Genomic_DNA"/>
</dbReference>
<feature type="transmembrane region" description="Helical" evidence="5">
    <location>
        <begin position="203"/>
        <end position="225"/>
    </location>
</feature>
<dbReference type="Pfam" id="PF00361">
    <property type="entry name" value="Proton_antipo_M"/>
    <property type="match status" value="1"/>
</dbReference>
<dbReference type="Proteomes" id="UP000240811">
    <property type="component" value="Unassembled WGS sequence"/>
</dbReference>
<evidence type="ECO:0000259" key="7">
    <source>
        <dbReference type="Pfam" id="PF00361"/>
    </source>
</evidence>
<evidence type="ECO:0000256" key="2">
    <source>
        <dbReference type="ARBA" id="ARBA00022692"/>
    </source>
</evidence>
<feature type="transmembrane region" description="Helical" evidence="5">
    <location>
        <begin position="162"/>
        <end position="183"/>
    </location>
</feature>
<comment type="function">
    <text evidence="5">NDH-1 shuttles electrons from NADH, via FMN and iron-sulfur (Fe-S) centers, to quinones in the respiratory chain. The immediate electron acceptor for the enzyme in this species is believed to be ubiquinone. Couples the redox reaction to proton translocation (for every two electrons transferred, four hydrogen ions are translocated across the cytoplasmic membrane), and thus conserves the redox energy in a proton gradient.</text>
</comment>
<comment type="similarity">
    <text evidence="5">Belongs to the complex I subunit 2 family.</text>
</comment>
<feature type="transmembrane region" description="Helical" evidence="5">
    <location>
        <begin position="6"/>
        <end position="31"/>
    </location>
</feature>
<evidence type="ECO:0000313" key="8">
    <source>
        <dbReference type="EMBL" id="PTL86379.1"/>
    </source>
</evidence>
<feature type="transmembrane region" description="Helical" evidence="5">
    <location>
        <begin position="77"/>
        <end position="99"/>
    </location>
</feature>
<dbReference type="NCBIfam" id="TIGR01770">
    <property type="entry name" value="NDH_I_N"/>
    <property type="match status" value="1"/>
</dbReference>
<dbReference type="GO" id="GO:0008137">
    <property type="term" value="F:NADH dehydrogenase (ubiquinone) activity"/>
    <property type="evidence" value="ECO:0007669"/>
    <property type="project" value="InterPro"/>
</dbReference>
<keyword evidence="4 5" id="KW-0472">Membrane</keyword>
<feature type="transmembrane region" description="Helical" evidence="5">
    <location>
        <begin position="298"/>
        <end position="322"/>
    </location>
</feature>
<keyword evidence="5" id="KW-0813">Transport</keyword>
<evidence type="ECO:0000256" key="4">
    <source>
        <dbReference type="ARBA" id="ARBA00023136"/>
    </source>
</evidence>
<dbReference type="GO" id="GO:0005886">
    <property type="term" value="C:plasma membrane"/>
    <property type="evidence" value="ECO:0007669"/>
    <property type="project" value="UniProtKB-SubCell"/>
</dbReference>
<dbReference type="GO" id="GO:0048038">
    <property type="term" value="F:quinone binding"/>
    <property type="evidence" value="ECO:0007669"/>
    <property type="project" value="UniProtKB-KW"/>
</dbReference>
<comment type="subunit">
    <text evidence="5">NDH-1 is composed of 14 different subunits. Subunits NuoA, H, J, K, L, M, N constitute the membrane sector of the complex.</text>
</comment>
<comment type="catalytic activity">
    <reaction evidence="5">
        <text>a quinone + NADH + 5 H(+)(in) = a quinol + NAD(+) + 4 H(+)(out)</text>
        <dbReference type="Rhea" id="RHEA:57888"/>
        <dbReference type="ChEBI" id="CHEBI:15378"/>
        <dbReference type="ChEBI" id="CHEBI:24646"/>
        <dbReference type="ChEBI" id="CHEBI:57540"/>
        <dbReference type="ChEBI" id="CHEBI:57945"/>
        <dbReference type="ChEBI" id="CHEBI:132124"/>
    </reaction>
</comment>
<feature type="transmembrane region" description="Helical" evidence="5">
    <location>
        <begin position="237"/>
        <end position="257"/>
    </location>
</feature>
<gene>
    <name evidence="5" type="primary">nuoN</name>
    <name evidence="8" type="ORF">C4617_04045</name>
</gene>
<feature type="transmembrane region" description="Helical" evidence="5">
    <location>
        <begin position="106"/>
        <end position="123"/>
    </location>
</feature>
<dbReference type="EC" id="7.1.1.-" evidence="5"/>
<sequence length="479" mass="53287">MIPMNVMIDLYICIPEIVVAIGSLLLLLMGVFSRGKNLFLLIFFPIIILSIAFFALIMMNCEGIGFSGTCISDKLSFFVKSIILASSIVIFIMMLNCVHLKPFSRFEFPVVILIAILGMLLVISSNDMISFYMALELLSLSLYIAIAMNRDSMISIESAMKYFILGAFSSCFLLYGMSFIYGFTGHTDFLHIATSLFVGNNSFVIIIGIVFILIGLFFKIALVPFHMWIPDVYEGSPMLVTAFLATVPKFTVAMALLRITSVFWPVISGLTHIFMIVSVLSMVLGSIAAIGQKKIKRLMAYSSIGNAGYALVGFSTGTLVGISATVRYMVIYLIMLLGFFACILPLRNKAGKGVSNIADLSGLSQYDPFLACIITILTFSMAGIPPFAGFFGKYFLFSAAMRNEYYYLVIIGLLSSVISAYYYLRIISVMWFNKPTEGFMVVRREIKPIALMIGLFVICYLLFENFIGFWIDKIVLSLF</sequence>
<keyword evidence="5" id="KW-1278">Translocase</keyword>
<feature type="transmembrane region" description="Helical" evidence="5">
    <location>
        <begin position="129"/>
        <end position="150"/>
    </location>
</feature>
<keyword evidence="3 5" id="KW-1133">Transmembrane helix</keyword>
<feature type="transmembrane region" description="Helical" evidence="5">
    <location>
        <begin position="405"/>
        <end position="424"/>
    </location>
</feature>
<feature type="transmembrane region" description="Helical" evidence="5">
    <location>
        <begin position="328"/>
        <end position="346"/>
    </location>
</feature>
<feature type="transmembrane region" description="Helical" evidence="5">
    <location>
        <begin position="449"/>
        <end position="471"/>
    </location>
</feature>
<keyword evidence="2 5" id="KW-0812">Transmembrane</keyword>
<evidence type="ECO:0000256" key="3">
    <source>
        <dbReference type="ARBA" id="ARBA00022989"/>
    </source>
</evidence>
<feature type="transmembrane region" description="Helical" evidence="5">
    <location>
        <begin position="263"/>
        <end position="291"/>
    </location>
</feature>
<dbReference type="PANTHER" id="PTHR22773">
    <property type="entry name" value="NADH DEHYDROGENASE"/>
    <property type="match status" value="1"/>
</dbReference>
<evidence type="ECO:0000313" key="9">
    <source>
        <dbReference type="Proteomes" id="UP000240811"/>
    </source>
</evidence>
<dbReference type="HAMAP" id="MF_00445">
    <property type="entry name" value="NDH1_NuoN_1"/>
    <property type="match status" value="1"/>
</dbReference>
<dbReference type="InterPro" id="IPR001750">
    <property type="entry name" value="ND/Mrp_TM"/>
</dbReference>
<dbReference type="GO" id="GO:0050136">
    <property type="term" value="F:NADH dehydrogenase (quinone) (non-electrogenic) activity"/>
    <property type="evidence" value="ECO:0007669"/>
    <property type="project" value="UniProtKB-UniRule"/>
</dbReference>
<proteinExistence type="inferred from homology"/>
<dbReference type="AlphaFoldDB" id="A0A2T4VX71"/>
<evidence type="ECO:0000256" key="6">
    <source>
        <dbReference type="RuleBase" id="RU000320"/>
    </source>
</evidence>
<accession>A0A2T4VX71</accession>
<keyword evidence="5" id="KW-1003">Cell membrane</keyword>
<comment type="subcellular location">
    <subcellularLocation>
        <location evidence="5">Cell membrane</location>
        <topology evidence="5">Multi-pass membrane protein</topology>
    </subcellularLocation>
    <subcellularLocation>
        <location evidence="1">Endomembrane system</location>
        <topology evidence="1">Multi-pass membrane protein</topology>
    </subcellularLocation>
    <subcellularLocation>
        <location evidence="6">Membrane</location>
        <topology evidence="6">Multi-pass membrane protein</topology>
    </subcellularLocation>
</comment>
<evidence type="ECO:0000256" key="1">
    <source>
        <dbReference type="ARBA" id="ARBA00004127"/>
    </source>
</evidence>
<keyword evidence="5" id="KW-0830">Ubiquinone</keyword>
<protein>
    <recommendedName>
        <fullName evidence="5">NADH-quinone oxidoreductase subunit N</fullName>
        <ecNumber evidence="5">7.1.1.-</ecNumber>
    </recommendedName>
    <alternativeName>
        <fullName evidence="5">NADH dehydrogenase I subunit N</fullName>
    </alternativeName>
    <alternativeName>
        <fullName evidence="5">NDH-1 subunit N</fullName>
    </alternativeName>
</protein>
<feature type="transmembrane region" description="Helical" evidence="5">
    <location>
        <begin position="366"/>
        <end position="385"/>
    </location>
</feature>
<comment type="caution">
    <text evidence="8">The sequence shown here is derived from an EMBL/GenBank/DDBJ whole genome shotgun (WGS) entry which is preliminary data.</text>
</comment>
<feature type="domain" description="NADH:quinone oxidoreductase/Mrp antiporter transmembrane" evidence="7">
    <location>
        <begin position="125"/>
        <end position="419"/>
    </location>
</feature>
<name>A0A2T4VX71_9HYPH</name>
<dbReference type="InterPro" id="IPR010096">
    <property type="entry name" value="NADH-Q_OxRdtase_suN/2"/>
</dbReference>
<dbReference type="GO" id="GO:0012505">
    <property type="term" value="C:endomembrane system"/>
    <property type="evidence" value="ECO:0007669"/>
    <property type="project" value="UniProtKB-SubCell"/>
</dbReference>
<keyword evidence="5" id="KW-0874">Quinone</keyword>
<dbReference type="GO" id="GO:0042773">
    <property type="term" value="P:ATP synthesis coupled electron transport"/>
    <property type="evidence" value="ECO:0007669"/>
    <property type="project" value="InterPro"/>
</dbReference>